<proteinExistence type="predicted"/>
<dbReference type="EMBL" id="SSMQ01000074">
    <property type="protein sequence ID" value="TKC98110.1"/>
    <property type="molecule type" value="Genomic_DNA"/>
</dbReference>
<name>A0A4U1IVF3_9BACT</name>
<dbReference type="Gene3D" id="1.10.1130.10">
    <property type="entry name" value="Flavocytochrome C3, Chain A"/>
    <property type="match status" value="1"/>
</dbReference>
<dbReference type="InterPro" id="IPR036280">
    <property type="entry name" value="Multihaem_cyt_sf"/>
</dbReference>
<keyword evidence="1" id="KW-0732">Signal</keyword>
<sequence length="354" mass="37508">MTSGRIILLATLASGLLGFAAAESAEPTRMPGPAPAARTAHAAEENARCEGCHADIAAEWRASLHKKAHDDPAYQRALAIEPLPFCRGCHAPEADPMRDPPPDLGALGVACTSCHGDSSRVLAAPRETQRIAPHPVVRAAAFASASACAACHEFSFPDPDRRFTPLFMQTTASEHRASPFAGASCAECHMPLVGEGTSKHRSHVFSASRDPALLRAAARITATRAGAGTVEVRIEPLALGHAFPTGDLFRRLTIRAEAVGPEQNVLSEDTRYLSRRFGRGKGRDGHSIKVLTGDDRVMPGAPSVITLSLGEKAKPAPILWQVTYERVEHPIEESSDLAVVEGEVVLAEGALAPP</sequence>
<dbReference type="OrthoDB" id="9814800at2"/>
<organism evidence="3 4">
    <name type="scientific">Polyangium fumosum</name>
    <dbReference type="NCBI Taxonomy" id="889272"/>
    <lineage>
        <taxon>Bacteria</taxon>
        <taxon>Pseudomonadati</taxon>
        <taxon>Myxococcota</taxon>
        <taxon>Polyangia</taxon>
        <taxon>Polyangiales</taxon>
        <taxon>Polyangiaceae</taxon>
        <taxon>Polyangium</taxon>
    </lineage>
</organism>
<protein>
    <recommendedName>
        <fullName evidence="2">Cytochrome c-552/4 domain-containing protein</fullName>
    </recommendedName>
</protein>
<evidence type="ECO:0000313" key="4">
    <source>
        <dbReference type="Proteomes" id="UP000309215"/>
    </source>
</evidence>
<feature type="chain" id="PRO_5020979503" description="Cytochrome c-552/4 domain-containing protein" evidence="1">
    <location>
        <begin position="26"/>
        <end position="354"/>
    </location>
</feature>
<gene>
    <name evidence="3" type="ORF">E8A74_42530</name>
</gene>
<evidence type="ECO:0000256" key="1">
    <source>
        <dbReference type="SAM" id="SignalP"/>
    </source>
</evidence>
<feature type="signal peptide" evidence="1">
    <location>
        <begin position="1"/>
        <end position="25"/>
    </location>
</feature>
<dbReference type="SUPFAM" id="SSF48695">
    <property type="entry name" value="Multiheme cytochromes"/>
    <property type="match status" value="1"/>
</dbReference>
<evidence type="ECO:0000259" key="2">
    <source>
        <dbReference type="Pfam" id="PF13435"/>
    </source>
</evidence>
<accession>A0A4U1IVF3</accession>
<dbReference type="AlphaFoldDB" id="A0A4U1IVF3"/>
<dbReference type="RefSeq" id="WP_136934870.1">
    <property type="nucleotide sequence ID" value="NZ_SSMQ01000074.1"/>
</dbReference>
<dbReference type="Proteomes" id="UP000309215">
    <property type="component" value="Unassembled WGS sequence"/>
</dbReference>
<feature type="domain" description="Cytochrome c-552/4" evidence="2">
    <location>
        <begin position="49"/>
        <end position="116"/>
    </location>
</feature>
<keyword evidence="4" id="KW-1185">Reference proteome</keyword>
<comment type="caution">
    <text evidence="3">The sequence shown here is derived from an EMBL/GenBank/DDBJ whole genome shotgun (WGS) entry which is preliminary data.</text>
</comment>
<dbReference type="InterPro" id="IPR023155">
    <property type="entry name" value="Cyt_c-552/4"/>
</dbReference>
<evidence type="ECO:0000313" key="3">
    <source>
        <dbReference type="EMBL" id="TKC98110.1"/>
    </source>
</evidence>
<dbReference type="Pfam" id="PF13435">
    <property type="entry name" value="Cytochrome_C554"/>
    <property type="match status" value="1"/>
</dbReference>
<reference evidence="3 4" key="1">
    <citation type="submission" date="2019-04" db="EMBL/GenBank/DDBJ databases">
        <authorList>
            <person name="Li Y."/>
            <person name="Wang J."/>
        </authorList>
    </citation>
    <scope>NUCLEOTIDE SEQUENCE [LARGE SCALE GENOMIC DNA]</scope>
    <source>
        <strain evidence="3 4">DSM 14668</strain>
    </source>
</reference>